<dbReference type="EMBL" id="AP024443">
    <property type="protein sequence ID" value="BCS17286.1"/>
    <property type="molecule type" value="Genomic_DNA"/>
</dbReference>
<evidence type="ECO:0000313" key="2">
    <source>
        <dbReference type="EMBL" id="BCS17286.1"/>
    </source>
</evidence>
<keyword evidence="3" id="KW-1185">Reference proteome</keyword>
<organism evidence="2 3">
    <name type="scientific">Aspergillus puulaauensis</name>
    <dbReference type="NCBI Taxonomy" id="1220207"/>
    <lineage>
        <taxon>Eukaryota</taxon>
        <taxon>Fungi</taxon>
        <taxon>Dikarya</taxon>
        <taxon>Ascomycota</taxon>
        <taxon>Pezizomycotina</taxon>
        <taxon>Eurotiomycetes</taxon>
        <taxon>Eurotiomycetidae</taxon>
        <taxon>Eurotiales</taxon>
        <taxon>Aspergillaceae</taxon>
        <taxon>Aspergillus</taxon>
    </lineage>
</organism>
<reference evidence="2" key="1">
    <citation type="submission" date="2021-01" db="EMBL/GenBank/DDBJ databases">
        <authorList>
            <consortium name="Aspergillus puulaauensis MK2 genome sequencing consortium"/>
            <person name="Kazuki M."/>
            <person name="Futagami T."/>
        </authorList>
    </citation>
    <scope>NUCLEOTIDE SEQUENCE</scope>
    <source>
        <strain evidence="2">MK2</strain>
    </source>
</reference>
<dbReference type="GeneID" id="64967291"/>
<dbReference type="RefSeq" id="XP_041549480.1">
    <property type="nucleotide sequence ID" value="XM_041694990.1"/>
</dbReference>
<dbReference type="OrthoDB" id="4760831at2759"/>
<dbReference type="KEGG" id="apuu:APUU_10114S"/>
<accession>A0A7R7X9L3</accession>
<sequence length="371" mass="40943">MGERITTDQFRRTIQDAVLQRSTQYTDSYPLSIRWERDDTLAHQDVGHFRSLLTTLRLAEPREVVIAADDLKPGLTARTELEQILVAAKQTNGRAIVVVHYAGRGAQDNNSLLLVERTRGNAFCAMAFLISTVIPSKGYGLGDEDKVDVLFIFDCCYSFIARRAPQPKQRIVEVIAATDENQPEAFSSPRNTITAKLAGEVKRRERDGHRYVEIADVVATLRDRPNAVKKPSHGLRLGAVSICIPFSGLVAVDPQRLPSALRVVFGVHIADNLTATTLRSFVNWIRTLPENSSITLEGVYPTASTLLILCSPWSTWSKLNGIRGFSFMAEVREGNQMGRLLAPPSGPSDSGFFKKESIPPRRDPAGGKQGS</sequence>
<dbReference type="Proteomes" id="UP000654913">
    <property type="component" value="Chromosome 1"/>
</dbReference>
<reference evidence="2" key="2">
    <citation type="submission" date="2021-02" db="EMBL/GenBank/DDBJ databases">
        <title>Aspergillus puulaauensis MK2 genome sequence.</title>
        <authorList>
            <person name="Futagami T."/>
            <person name="Mori K."/>
            <person name="Kadooka C."/>
            <person name="Tanaka T."/>
        </authorList>
    </citation>
    <scope>NUCLEOTIDE SEQUENCE</scope>
    <source>
        <strain evidence="2">MK2</strain>
    </source>
</reference>
<dbReference type="AlphaFoldDB" id="A0A7R7X9L3"/>
<protein>
    <submittedName>
        <fullName evidence="2">Uncharacterized protein</fullName>
    </submittedName>
</protein>
<feature type="region of interest" description="Disordered" evidence="1">
    <location>
        <begin position="338"/>
        <end position="371"/>
    </location>
</feature>
<evidence type="ECO:0000313" key="3">
    <source>
        <dbReference type="Proteomes" id="UP000654913"/>
    </source>
</evidence>
<name>A0A7R7X9L3_9EURO</name>
<evidence type="ECO:0000256" key="1">
    <source>
        <dbReference type="SAM" id="MobiDB-lite"/>
    </source>
</evidence>
<proteinExistence type="predicted"/>
<feature type="compositionally biased region" description="Basic and acidic residues" evidence="1">
    <location>
        <begin position="352"/>
        <end position="365"/>
    </location>
</feature>
<gene>
    <name evidence="2" type="ORF">APUU_10114S</name>
</gene>